<feature type="region of interest" description="Disordered" evidence="4">
    <location>
        <begin position="224"/>
        <end position="249"/>
    </location>
</feature>
<dbReference type="AlphaFoldDB" id="A0A8B8IIK9"/>
<evidence type="ECO:0000313" key="7">
    <source>
        <dbReference type="RefSeq" id="XP_026495866.1"/>
    </source>
</evidence>
<feature type="compositionally biased region" description="Basic and acidic residues" evidence="4">
    <location>
        <begin position="328"/>
        <end position="416"/>
    </location>
</feature>
<keyword evidence="2" id="KW-0862">Zinc</keyword>
<keyword evidence="1 3" id="KW-0479">Metal-binding</keyword>
<keyword evidence="6" id="KW-1185">Reference proteome</keyword>
<accession>A0A8B8IIK9</accession>
<name>A0A8B8IIK9_VANTA</name>
<sequence>MPQRTSSSSSLMRPFVVLALPGMYLLYKYNQYRQQQMETARRRVTERELMHLNTKIDKLLNKLEENEPELATSPEEECVICVNAKATMQTSPCGHRVVCRRCFVKTIQMAVSQRLLPLRCVICRAKILRLRQAPRLVTSKSWQVSTGSGKSWGVPGSVSSYSVGARSVPASASLYSVTSGESSLSGVSSVSSNSGGNVSTAGCSTKLCGGAKCGGACLGAVPRVPAASAPPRPRQPASNSLRRSQHHSMKARLQDYQMHSYTGGPAGEPSGRLPPIREFQREFREGRRESAAAASASTRIRCAQKIVTQLETSPQKNKQHFFRPLKPTNKDDPPKSRDHSKETDKKKENPKAKPKKEEKKKKDVDENTKQGDKNKKDESNDNKKNENSERKKEEKLRLKAEKEAKKEAKLQAKEEERQAKLLAKEEERQAKLLAKEEKKKAKKEAKMAAQAEKEKSK</sequence>
<evidence type="ECO:0000259" key="5">
    <source>
        <dbReference type="PROSITE" id="PS50089"/>
    </source>
</evidence>
<evidence type="ECO:0000256" key="2">
    <source>
        <dbReference type="ARBA" id="ARBA00022833"/>
    </source>
</evidence>
<dbReference type="SUPFAM" id="SSF57850">
    <property type="entry name" value="RING/U-box"/>
    <property type="match status" value="1"/>
</dbReference>
<feature type="region of interest" description="Disordered" evidence="4">
    <location>
        <begin position="309"/>
        <end position="416"/>
    </location>
</feature>
<dbReference type="InterPro" id="IPR013083">
    <property type="entry name" value="Znf_RING/FYVE/PHD"/>
</dbReference>
<protein>
    <submittedName>
        <fullName evidence="7">Nucleolar protein 58</fullName>
    </submittedName>
</protein>
<proteinExistence type="predicted"/>
<dbReference type="PROSITE" id="PS50089">
    <property type="entry name" value="ZF_RING_2"/>
    <property type="match status" value="1"/>
</dbReference>
<feature type="region of interest" description="Disordered" evidence="4">
    <location>
        <begin position="433"/>
        <end position="457"/>
    </location>
</feature>
<dbReference type="InterPro" id="IPR001841">
    <property type="entry name" value="Znf_RING"/>
</dbReference>
<evidence type="ECO:0000256" key="3">
    <source>
        <dbReference type="PROSITE-ProRule" id="PRU00175"/>
    </source>
</evidence>
<evidence type="ECO:0000256" key="4">
    <source>
        <dbReference type="SAM" id="MobiDB-lite"/>
    </source>
</evidence>
<evidence type="ECO:0000256" key="1">
    <source>
        <dbReference type="ARBA" id="ARBA00022771"/>
    </source>
</evidence>
<evidence type="ECO:0000313" key="6">
    <source>
        <dbReference type="Proteomes" id="UP001652626"/>
    </source>
</evidence>
<feature type="domain" description="RING-type" evidence="5">
    <location>
        <begin position="78"/>
        <end position="124"/>
    </location>
</feature>
<dbReference type="GeneID" id="113400500"/>
<keyword evidence="1 3" id="KW-0863">Zinc-finger</keyword>
<dbReference type="Gene3D" id="3.30.40.10">
    <property type="entry name" value="Zinc/RING finger domain, C3HC4 (zinc finger)"/>
    <property type="match status" value="1"/>
</dbReference>
<organism evidence="6 7">
    <name type="scientific">Vanessa tameamea</name>
    <name type="common">Kamehameha butterfly</name>
    <dbReference type="NCBI Taxonomy" id="334116"/>
    <lineage>
        <taxon>Eukaryota</taxon>
        <taxon>Metazoa</taxon>
        <taxon>Ecdysozoa</taxon>
        <taxon>Arthropoda</taxon>
        <taxon>Hexapoda</taxon>
        <taxon>Insecta</taxon>
        <taxon>Pterygota</taxon>
        <taxon>Neoptera</taxon>
        <taxon>Endopterygota</taxon>
        <taxon>Lepidoptera</taxon>
        <taxon>Glossata</taxon>
        <taxon>Ditrysia</taxon>
        <taxon>Papilionoidea</taxon>
        <taxon>Nymphalidae</taxon>
        <taxon>Nymphalinae</taxon>
        <taxon>Vanessa</taxon>
    </lineage>
</organism>
<dbReference type="RefSeq" id="XP_026495866.1">
    <property type="nucleotide sequence ID" value="XM_026640081.2"/>
</dbReference>
<dbReference type="GO" id="GO:0008270">
    <property type="term" value="F:zinc ion binding"/>
    <property type="evidence" value="ECO:0007669"/>
    <property type="project" value="UniProtKB-KW"/>
</dbReference>
<gene>
    <name evidence="7" type="primary">LOC113400500</name>
</gene>
<dbReference type="Proteomes" id="UP001652626">
    <property type="component" value="Chromosome 17"/>
</dbReference>
<dbReference type="Pfam" id="PF13920">
    <property type="entry name" value="zf-C3HC4_3"/>
    <property type="match status" value="1"/>
</dbReference>
<reference evidence="7" key="1">
    <citation type="submission" date="2025-08" db="UniProtKB">
        <authorList>
            <consortium name="RefSeq"/>
        </authorList>
    </citation>
    <scope>IDENTIFICATION</scope>
    <source>
        <tissue evidence="7">Whole body</tissue>
    </source>
</reference>
<dbReference type="OMA" id="TRIRCAH"/>
<dbReference type="OrthoDB" id="6381204at2759"/>